<feature type="transmembrane region" description="Helical" evidence="1">
    <location>
        <begin position="6"/>
        <end position="24"/>
    </location>
</feature>
<accession>A0A7N0UC06</accession>
<evidence type="ECO:0000313" key="2">
    <source>
        <dbReference type="EnsemblPlants" id="Kaladp0059s0124.1.v1.1.CDS.1"/>
    </source>
</evidence>
<keyword evidence="1" id="KW-0812">Transmembrane</keyword>
<evidence type="ECO:0000256" key="1">
    <source>
        <dbReference type="SAM" id="Phobius"/>
    </source>
</evidence>
<name>A0A7N0UC06_KALFE</name>
<keyword evidence="3" id="KW-1185">Reference proteome</keyword>
<dbReference type="Gramene" id="Kaladp0059s0124.1.v1.1">
    <property type="protein sequence ID" value="Kaladp0059s0124.1.v1.1.CDS.1"/>
    <property type="gene ID" value="Kaladp0059s0124.v1.1"/>
</dbReference>
<proteinExistence type="predicted"/>
<keyword evidence="1" id="KW-1133">Transmembrane helix</keyword>
<sequence>MQSERYVIVLFFLGAIFICQFRILHYHLQETRALCLSVESDNKRDGRKRFIGIIIQLYQDFI</sequence>
<protein>
    <submittedName>
        <fullName evidence="2">Uncharacterized protein</fullName>
    </submittedName>
</protein>
<evidence type="ECO:0000313" key="3">
    <source>
        <dbReference type="Proteomes" id="UP000594263"/>
    </source>
</evidence>
<dbReference type="Proteomes" id="UP000594263">
    <property type="component" value="Unplaced"/>
</dbReference>
<organism evidence="2 3">
    <name type="scientific">Kalanchoe fedtschenkoi</name>
    <name type="common">Lavender scallops</name>
    <name type="synonym">South American air plant</name>
    <dbReference type="NCBI Taxonomy" id="63787"/>
    <lineage>
        <taxon>Eukaryota</taxon>
        <taxon>Viridiplantae</taxon>
        <taxon>Streptophyta</taxon>
        <taxon>Embryophyta</taxon>
        <taxon>Tracheophyta</taxon>
        <taxon>Spermatophyta</taxon>
        <taxon>Magnoliopsida</taxon>
        <taxon>eudicotyledons</taxon>
        <taxon>Gunneridae</taxon>
        <taxon>Pentapetalae</taxon>
        <taxon>Saxifragales</taxon>
        <taxon>Crassulaceae</taxon>
        <taxon>Kalanchoe</taxon>
    </lineage>
</organism>
<keyword evidence="1" id="KW-0472">Membrane</keyword>
<dbReference type="AlphaFoldDB" id="A0A7N0UC06"/>
<reference evidence="2" key="1">
    <citation type="submission" date="2021-01" db="UniProtKB">
        <authorList>
            <consortium name="EnsemblPlants"/>
        </authorList>
    </citation>
    <scope>IDENTIFICATION</scope>
</reference>
<dbReference type="EnsemblPlants" id="Kaladp0059s0124.1.v1.1">
    <property type="protein sequence ID" value="Kaladp0059s0124.1.v1.1.CDS.1"/>
    <property type="gene ID" value="Kaladp0059s0124.v1.1"/>
</dbReference>